<proteinExistence type="inferred from homology"/>
<dbReference type="GO" id="GO:0005886">
    <property type="term" value="C:plasma membrane"/>
    <property type="evidence" value="ECO:0007669"/>
    <property type="project" value="UniProtKB-SubCell"/>
</dbReference>
<name>A0A370GGC3_9COXI</name>
<evidence type="ECO:0000313" key="9">
    <source>
        <dbReference type="EMBL" id="RDI42842.1"/>
    </source>
</evidence>
<protein>
    <submittedName>
        <fullName evidence="9">Putative hydroxymethylpyrimidine transport system permease protein</fullName>
    </submittedName>
</protein>
<dbReference type="PANTHER" id="PTHR30151:SF20">
    <property type="entry name" value="ABC TRANSPORTER PERMEASE PROTEIN HI_0355-RELATED"/>
    <property type="match status" value="1"/>
</dbReference>
<comment type="similarity">
    <text evidence="7">Belongs to the binding-protein-dependent transport system permease family.</text>
</comment>
<dbReference type="InterPro" id="IPR035906">
    <property type="entry name" value="MetI-like_sf"/>
</dbReference>
<keyword evidence="4 7" id="KW-0812">Transmembrane</keyword>
<dbReference type="PROSITE" id="PS50928">
    <property type="entry name" value="ABC_TM1"/>
    <property type="match status" value="1"/>
</dbReference>
<keyword evidence="6 7" id="KW-0472">Membrane</keyword>
<dbReference type="Pfam" id="PF00528">
    <property type="entry name" value="BPD_transp_1"/>
    <property type="match status" value="1"/>
</dbReference>
<feature type="transmembrane region" description="Helical" evidence="7">
    <location>
        <begin position="210"/>
        <end position="233"/>
    </location>
</feature>
<feature type="transmembrane region" description="Helical" evidence="7">
    <location>
        <begin position="88"/>
        <end position="113"/>
    </location>
</feature>
<keyword evidence="10" id="KW-1185">Reference proteome</keyword>
<evidence type="ECO:0000256" key="4">
    <source>
        <dbReference type="ARBA" id="ARBA00022692"/>
    </source>
</evidence>
<evidence type="ECO:0000256" key="5">
    <source>
        <dbReference type="ARBA" id="ARBA00022989"/>
    </source>
</evidence>
<feature type="transmembrane region" description="Helical" evidence="7">
    <location>
        <begin position="159"/>
        <end position="190"/>
    </location>
</feature>
<evidence type="ECO:0000256" key="3">
    <source>
        <dbReference type="ARBA" id="ARBA00022475"/>
    </source>
</evidence>
<evidence type="ECO:0000259" key="8">
    <source>
        <dbReference type="PROSITE" id="PS50928"/>
    </source>
</evidence>
<keyword evidence="5 7" id="KW-1133">Transmembrane helix</keyword>
<accession>A0A370GGC3</accession>
<dbReference type="Proteomes" id="UP000254720">
    <property type="component" value="Unassembled WGS sequence"/>
</dbReference>
<evidence type="ECO:0000256" key="7">
    <source>
        <dbReference type="RuleBase" id="RU363032"/>
    </source>
</evidence>
<evidence type="ECO:0000256" key="6">
    <source>
        <dbReference type="ARBA" id="ARBA00023136"/>
    </source>
</evidence>
<sequence>MRPLLRMLLITAGLLLLWQGIVQIWQLPDYLLPPPWQVFATLYQQRDLIAVQAIPTLYETIAGFLLGIFFGAMAAIVVAFVRPLTRWFLPILIISQAIPTFVIAPLLVIWLGYGTASKIATTTLMIFFPITSAFYDGLRKTNPDWLALARVMHVKEWRIFLHIRIPAALPALASGIRIAAVVAPIGAVVGEWVGSSHGLGYLMLNANARLQIDMMFAALIVIILLALTLYFSVDRLLRRLVWWN</sequence>
<dbReference type="SUPFAM" id="SSF161098">
    <property type="entry name" value="MetI-like"/>
    <property type="match status" value="1"/>
</dbReference>
<evidence type="ECO:0000256" key="2">
    <source>
        <dbReference type="ARBA" id="ARBA00022448"/>
    </source>
</evidence>
<dbReference type="InterPro" id="IPR000515">
    <property type="entry name" value="MetI-like"/>
</dbReference>
<evidence type="ECO:0000256" key="1">
    <source>
        <dbReference type="ARBA" id="ARBA00004651"/>
    </source>
</evidence>
<dbReference type="OrthoDB" id="8138334at2"/>
<keyword evidence="3" id="KW-1003">Cell membrane</keyword>
<comment type="subcellular location">
    <subcellularLocation>
        <location evidence="1 7">Cell membrane</location>
        <topology evidence="1 7">Multi-pass membrane protein</topology>
    </subcellularLocation>
</comment>
<dbReference type="EMBL" id="QQAX01000012">
    <property type="protein sequence ID" value="RDI42842.1"/>
    <property type="molecule type" value="Genomic_DNA"/>
</dbReference>
<dbReference type="RefSeq" id="WP_114834505.1">
    <property type="nucleotide sequence ID" value="NZ_LR699114.1"/>
</dbReference>
<feature type="transmembrane region" description="Helical" evidence="7">
    <location>
        <begin position="119"/>
        <end position="138"/>
    </location>
</feature>
<evidence type="ECO:0000313" key="10">
    <source>
        <dbReference type="Proteomes" id="UP000254720"/>
    </source>
</evidence>
<feature type="transmembrane region" description="Helical" evidence="7">
    <location>
        <begin position="61"/>
        <end position="81"/>
    </location>
</feature>
<gene>
    <name evidence="9" type="ORF">C8D86_11239</name>
</gene>
<dbReference type="CDD" id="cd06261">
    <property type="entry name" value="TM_PBP2"/>
    <property type="match status" value="1"/>
</dbReference>
<feature type="domain" description="ABC transmembrane type-1" evidence="8">
    <location>
        <begin position="53"/>
        <end position="233"/>
    </location>
</feature>
<dbReference type="Gene3D" id="1.10.3720.10">
    <property type="entry name" value="MetI-like"/>
    <property type="match status" value="1"/>
</dbReference>
<dbReference type="AlphaFoldDB" id="A0A370GGC3"/>
<reference evidence="9 10" key="1">
    <citation type="submission" date="2018-07" db="EMBL/GenBank/DDBJ databases">
        <title>Genomic Encyclopedia of Type Strains, Phase IV (KMG-IV): sequencing the most valuable type-strain genomes for metagenomic binning, comparative biology and taxonomic classification.</title>
        <authorList>
            <person name="Goeker M."/>
        </authorList>
    </citation>
    <scope>NUCLEOTIDE SEQUENCE [LARGE SCALE GENOMIC DNA]</scope>
    <source>
        <strain evidence="9 10">DSM 16500</strain>
    </source>
</reference>
<organism evidence="9 10">
    <name type="scientific">Aquicella lusitana</name>
    <dbReference type="NCBI Taxonomy" id="254246"/>
    <lineage>
        <taxon>Bacteria</taxon>
        <taxon>Pseudomonadati</taxon>
        <taxon>Pseudomonadota</taxon>
        <taxon>Gammaproteobacteria</taxon>
        <taxon>Legionellales</taxon>
        <taxon>Coxiellaceae</taxon>
        <taxon>Aquicella</taxon>
    </lineage>
</organism>
<comment type="caution">
    <text evidence="9">The sequence shown here is derived from an EMBL/GenBank/DDBJ whole genome shotgun (WGS) entry which is preliminary data.</text>
</comment>
<keyword evidence="2 7" id="KW-0813">Transport</keyword>
<dbReference type="PANTHER" id="PTHR30151">
    <property type="entry name" value="ALKANE SULFONATE ABC TRANSPORTER-RELATED, MEMBRANE SUBUNIT"/>
    <property type="match status" value="1"/>
</dbReference>
<dbReference type="GO" id="GO:0055085">
    <property type="term" value="P:transmembrane transport"/>
    <property type="evidence" value="ECO:0007669"/>
    <property type="project" value="InterPro"/>
</dbReference>